<dbReference type="Proteomes" id="UP000006790">
    <property type="component" value="Chromosome 1"/>
</dbReference>
<protein>
    <submittedName>
        <fullName evidence="1">Uncharacterized protein</fullName>
    </submittedName>
</protein>
<reference evidence="2" key="1">
    <citation type="journal article" date="2012" name="G3 (Bethesda)">
        <title>Pichia sorbitophila, an interspecies yeast hybrid reveals early steps of genome resolution following polyploidization.</title>
        <authorList>
            <person name="Leh Louis V."/>
            <person name="Despons L."/>
            <person name="Friedrich A."/>
            <person name="Martin T."/>
            <person name="Durrens P."/>
            <person name="Casaregola S."/>
            <person name="Neuveglise C."/>
            <person name="Fairhead C."/>
            <person name="Marck C."/>
            <person name="Cruz J.A."/>
            <person name="Straub M.L."/>
            <person name="Kugler V."/>
            <person name="Sacerdot C."/>
            <person name="Uzunov Z."/>
            <person name="Thierry A."/>
            <person name="Weiss S."/>
            <person name="Bleykasten C."/>
            <person name="De Montigny J."/>
            <person name="Jacques N."/>
            <person name="Jung P."/>
            <person name="Lemaire M."/>
            <person name="Mallet S."/>
            <person name="Morel G."/>
            <person name="Richard G.F."/>
            <person name="Sarkar A."/>
            <person name="Savel G."/>
            <person name="Schacherer J."/>
            <person name="Seret M.L."/>
            <person name="Talla E."/>
            <person name="Samson G."/>
            <person name="Jubin C."/>
            <person name="Poulain J."/>
            <person name="Vacherie B."/>
            <person name="Barbe V."/>
            <person name="Pelletier E."/>
            <person name="Sherman D.J."/>
            <person name="Westhof E."/>
            <person name="Weissenbach J."/>
            <person name="Baret P.V."/>
            <person name="Wincker P."/>
            <person name="Gaillardin C."/>
            <person name="Dujon B."/>
            <person name="Souciet J.L."/>
        </authorList>
    </citation>
    <scope>NUCLEOTIDE SEQUENCE [LARGE SCALE GENOMIC DNA]</scope>
    <source>
        <strain evidence="2">CBS 270.75 / DBVPG 7215 / KCTC 17166 / NRRL Y-17582</strain>
    </source>
</reference>
<dbReference type="OMA" id="SESPRIW"/>
<evidence type="ECO:0000313" key="1">
    <source>
        <dbReference type="EMBL" id="AET37658.1"/>
    </source>
</evidence>
<keyword evidence="2" id="KW-1185">Reference proteome</keyword>
<dbReference type="OrthoDB" id="4035094at2759"/>
<dbReference type="EMBL" id="CP002497">
    <property type="protein sequence ID" value="AET37658.1"/>
    <property type="molecule type" value="Genomic_DNA"/>
</dbReference>
<sequence length="299" mass="35214">MHQPMVVNRTIMDRISNDEDRRARRCAKFSTASRDAILNDPLADRGLLSRMTKSNEMIERLQRDNFARETLFNDILQLYNSDPDAELISHGLRKLREIIISTFDKTKNDDASYRLAWRVYKLSVEYYTTNKQWQKAISCLEFITDNFPADTFPETAEYTACILVYKSYIENDSPTALNLLTTHLYDNEKLFSVCLRLVVIWATQCDPPNNWYKLLQDVDETPILKTFLTRLPILKLHQTETLKLISKSYHQLPLQFMETYWFCGLGRQLREEVCQHWTVSTDGIRNTQLILFKKLKRAH</sequence>
<accession>G8JM87</accession>
<dbReference type="InParanoid" id="G8JM87"/>
<dbReference type="HOGENOM" id="CLU_1001781_0_0_1"/>
<proteinExistence type="predicted"/>
<dbReference type="GeneID" id="11471735"/>
<gene>
    <name evidence="1" type="ordered locus">Ecym_1431</name>
</gene>
<dbReference type="eggNOG" id="ENOG502S1H9">
    <property type="taxonomic scope" value="Eukaryota"/>
</dbReference>
<organism evidence="1 2">
    <name type="scientific">Eremothecium cymbalariae (strain CBS 270.75 / DBVPG 7215 / KCTC 17166 / NRRL Y-17582)</name>
    <name type="common">Yeast</name>
    <dbReference type="NCBI Taxonomy" id="931890"/>
    <lineage>
        <taxon>Eukaryota</taxon>
        <taxon>Fungi</taxon>
        <taxon>Dikarya</taxon>
        <taxon>Ascomycota</taxon>
        <taxon>Saccharomycotina</taxon>
        <taxon>Saccharomycetes</taxon>
        <taxon>Saccharomycetales</taxon>
        <taxon>Saccharomycetaceae</taxon>
        <taxon>Eremothecium</taxon>
    </lineage>
</organism>
<dbReference type="RefSeq" id="XP_003644475.1">
    <property type="nucleotide sequence ID" value="XM_003644427.1"/>
</dbReference>
<evidence type="ECO:0000313" key="2">
    <source>
        <dbReference type="Proteomes" id="UP000006790"/>
    </source>
</evidence>
<dbReference type="AlphaFoldDB" id="G8JM87"/>
<dbReference type="KEGG" id="erc:Ecym_1431"/>
<name>G8JM87_ERECY</name>